<dbReference type="Proteomes" id="UP001303046">
    <property type="component" value="Unassembled WGS sequence"/>
</dbReference>
<accession>A0ABR1DIF9</accession>
<proteinExistence type="predicted"/>
<evidence type="ECO:0000313" key="1">
    <source>
        <dbReference type="EMBL" id="KAK6750247.1"/>
    </source>
</evidence>
<dbReference type="EMBL" id="JAVFWL010000004">
    <property type="protein sequence ID" value="KAK6750247.1"/>
    <property type="molecule type" value="Genomic_DNA"/>
</dbReference>
<name>A0ABR1DIF9_NECAM</name>
<organism evidence="1 2">
    <name type="scientific">Necator americanus</name>
    <name type="common">Human hookworm</name>
    <dbReference type="NCBI Taxonomy" id="51031"/>
    <lineage>
        <taxon>Eukaryota</taxon>
        <taxon>Metazoa</taxon>
        <taxon>Ecdysozoa</taxon>
        <taxon>Nematoda</taxon>
        <taxon>Chromadorea</taxon>
        <taxon>Rhabditida</taxon>
        <taxon>Rhabditina</taxon>
        <taxon>Rhabditomorpha</taxon>
        <taxon>Strongyloidea</taxon>
        <taxon>Ancylostomatidae</taxon>
        <taxon>Bunostominae</taxon>
        <taxon>Necator</taxon>
    </lineage>
</organism>
<gene>
    <name evidence="1" type="primary">Necator_chrIV.g15610</name>
    <name evidence="1" type="ORF">RB195_002315</name>
</gene>
<reference evidence="1 2" key="1">
    <citation type="submission" date="2023-08" db="EMBL/GenBank/DDBJ databases">
        <title>A Necator americanus chromosomal reference genome.</title>
        <authorList>
            <person name="Ilik V."/>
            <person name="Petrzelkova K.J."/>
            <person name="Pardy F."/>
            <person name="Fuh T."/>
            <person name="Niatou-Singa F.S."/>
            <person name="Gouil Q."/>
            <person name="Baker L."/>
            <person name="Ritchie M.E."/>
            <person name="Jex A.R."/>
            <person name="Gazzola D."/>
            <person name="Li H."/>
            <person name="Toshio Fujiwara R."/>
            <person name="Zhan B."/>
            <person name="Aroian R.V."/>
            <person name="Pafco B."/>
            <person name="Schwarz E.M."/>
        </authorList>
    </citation>
    <scope>NUCLEOTIDE SEQUENCE [LARGE SCALE GENOMIC DNA]</scope>
    <source>
        <strain evidence="1 2">Aroian</strain>
        <tissue evidence="1">Whole animal</tissue>
    </source>
</reference>
<evidence type="ECO:0000313" key="2">
    <source>
        <dbReference type="Proteomes" id="UP001303046"/>
    </source>
</evidence>
<protein>
    <submittedName>
        <fullName evidence="1">Uncharacterized protein</fullName>
    </submittedName>
</protein>
<sequence>MYAKTRSHDWSGEDPPNKFAWNSANKKRIVLFRTNETIFAEMTVELAMLVTCTQTHVVLVDPISATLRPRLGSQCQHRRIHNVYVENKSNCMNRSHPLVVNIDPIDANPRTDAIILISCASFNEDLIHERVFSTHMDIQISLSADGSLNVELVERDVLLVAARYAVPTLCQVTSEDGGDLKILQLTDVGGCVVSSEISPFVRKLTDHGTAYSARLNSSIFAGMAASQIQCSMVACGESCINVGQLIN</sequence>
<keyword evidence="2" id="KW-1185">Reference proteome</keyword>
<comment type="caution">
    <text evidence="1">The sequence shown here is derived from an EMBL/GenBank/DDBJ whole genome shotgun (WGS) entry which is preliminary data.</text>
</comment>